<keyword evidence="2" id="KW-1185">Reference proteome</keyword>
<accession>A0A371GQ58</accession>
<dbReference type="EMBL" id="QJKJ01004808">
    <property type="protein sequence ID" value="RDX92679.1"/>
    <property type="molecule type" value="Genomic_DNA"/>
</dbReference>
<proteinExistence type="predicted"/>
<organism evidence="1 2">
    <name type="scientific">Mucuna pruriens</name>
    <name type="common">Velvet bean</name>
    <name type="synonym">Dolichos pruriens</name>
    <dbReference type="NCBI Taxonomy" id="157652"/>
    <lineage>
        <taxon>Eukaryota</taxon>
        <taxon>Viridiplantae</taxon>
        <taxon>Streptophyta</taxon>
        <taxon>Embryophyta</taxon>
        <taxon>Tracheophyta</taxon>
        <taxon>Spermatophyta</taxon>
        <taxon>Magnoliopsida</taxon>
        <taxon>eudicotyledons</taxon>
        <taxon>Gunneridae</taxon>
        <taxon>Pentapetalae</taxon>
        <taxon>rosids</taxon>
        <taxon>fabids</taxon>
        <taxon>Fabales</taxon>
        <taxon>Fabaceae</taxon>
        <taxon>Papilionoideae</taxon>
        <taxon>50 kb inversion clade</taxon>
        <taxon>NPAAA clade</taxon>
        <taxon>indigoferoid/millettioid clade</taxon>
        <taxon>Phaseoleae</taxon>
        <taxon>Mucuna</taxon>
    </lineage>
</organism>
<comment type="caution">
    <text evidence="1">The sequence shown here is derived from an EMBL/GenBank/DDBJ whole genome shotgun (WGS) entry which is preliminary data.</text>
</comment>
<evidence type="ECO:0000313" key="1">
    <source>
        <dbReference type="EMBL" id="RDX92679.1"/>
    </source>
</evidence>
<reference evidence="1" key="1">
    <citation type="submission" date="2018-05" db="EMBL/GenBank/DDBJ databases">
        <title>Draft genome of Mucuna pruriens seed.</title>
        <authorList>
            <person name="Nnadi N.E."/>
            <person name="Vos R."/>
            <person name="Hasami M.H."/>
            <person name="Devisetty U.K."/>
            <person name="Aguiy J.C."/>
        </authorList>
    </citation>
    <scope>NUCLEOTIDE SEQUENCE [LARGE SCALE GENOMIC DNA]</scope>
    <source>
        <strain evidence="1">JCA_2017</strain>
    </source>
</reference>
<dbReference type="OrthoDB" id="2919534at2759"/>
<evidence type="ECO:0000313" key="2">
    <source>
        <dbReference type="Proteomes" id="UP000257109"/>
    </source>
</evidence>
<gene>
    <name evidence="1" type="ORF">CR513_25151</name>
</gene>
<dbReference type="AlphaFoldDB" id="A0A371GQ58"/>
<sequence>MEIRGAIGLQTTFRVDQQITRRCYEVSLKIGGWGVDPKTVGIGLQSNIHLLELNLRQTKEVERPQLVDDLKEIQISQRSTETTRIGAGLGHKEEK</sequence>
<protein>
    <submittedName>
        <fullName evidence="1">Uncharacterized protein</fullName>
    </submittedName>
</protein>
<feature type="non-terminal residue" evidence="1">
    <location>
        <position position="1"/>
    </location>
</feature>
<dbReference type="Proteomes" id="UP000257109">
    <property type="component" value="Unassembled WGS sequence"/>
</dbReference>
<name>A0A371GQ58_MUCPR</name>